<evidence type="ECO:0000313" key="3">
    <source>
        <dbReference type="Proteomes" id="UP001367508"/>
    </source>
</evidence>
<reference evidence="2 3" key="1">
    <citation type="submission" date="2024-01" db="EMBL/GenBank/DDBJ databases">
        <title>The genomes of 5 underutilized Papilionoideae crops provide insights into root nodulation and disease resistanc.</title>
        <authorList>
            <person name="Jiang F."/>
        </authorList>
    </citation>
    <scope>NUCLEOTIDE SEQUENCE [LARGE SCALE GENOMIC DNA]</scope>
    <source>
        <strain evidence="2">LVBAO_FW01</strain>
        <tissue evidence="2">Leaves</tissue>
    </source>
</reference>
<evidence type="ECO:0000313" key="2">
    <source>
        <dbReference type="EMBL" id="KAK7314694.1"/>
    </source>
</evidence>
<evidence type="ECO:0000256" key="1">
    <source>
        <dbReference type="SAM" id="MobiDB-lite"/>
    </source>
</evidence>
<feature type="compositionally biased region" description="Basic and acidic residues" evidence="1">
    <location>
        <begin position="117"/>
        <end position="127"/>
    </location>
</feature>
<feature type="region of interest" description="Disordered" evidence="1">
    <location>
        <begin position="111"/>
        <end position="135"/>
    </location>
</feature>
<dbReference type="EMBL" id="JAYMYQ010000008">
    <property type="protein sequence ID" value="KAK7314694.1"/>
    <property type="molecule type" value="Genomic_DNA"/>
</dbReference>
<keyword evidence="3" id="KW-1185">Reference proteome</keyword>
<organism evidence="2 3">
    <name type="scientific">Canavalia gladiata</name>
    <name type="common">Sword bean</name>
    <name type="synonym">Dolichos gladiatus</name>
    <dbReference type="NCBI Taxonomy" id="3824"/>
    <lineage>
        <taxon>Eukaryota</taxon>
        <taxon>Viridiplantae</taxon>
        <taxon>Streptophyta</taxon>
        <taxon>Embryophyta</taxon>
        <taxon>Tracheophyta</taxon>
        <taxon>Spermatophyta</taxon>
        <taxon>Magnoliopsida</taxon>
        <taxon>eudicotyledons</taxon>
        <taxon>Gunneridae</taxon>
        <taxon>Pentapetalae</taxon>
        <taxon>rosids</taxon>
        <taxon>fabids</taxon>
        <taxon>Fabales</taxon>
        <taxon>Fabaceae</taxon>
        <taxon>Papilionoideae</taxon>
        <taxon>50 kb inversion clade</taxon>
        <taxon>NPAAA clade</taxon>
        <taxon>indigoferoid/millettioid clade</taxon>
        <taxon>Phaseoleae</taxon>
        <taxon>Canavalia</taxon>
    </lineage>
</organism>
<accession>A0AAN9KF68</accession>
<protein>
    <submittedName>
        <fullName evidence="2">Uncharacterized protein</fullName>
    </submittedName>
</protein>
<gene>
    <name evidence="2" type="ORF">VNO77_33221</name>
</gene>
<dbReference type="Proteomes" id="UP001367508">
    <property type="component" value="Unassembled WGS sequence"/>
</dbReference>
<dbReference type="AlphaFoldDB" id="A0AAN9KF68"/>
<name>A0AAN9KF68_CANGL</name>
<comment type="caution">
    <text evidence="2">The sequence shown here is derived from an EMBL/GenBank/DDBJ whole genome shotgun (WGS) entry which is preliminary data.</text>
</comment>
<proteinExistence type="predicted"/>
<sequence length="233" mass="26712">MEEYDNHRLFPIYFTEHYVSCFSCYLVDVFHLMFILFADVTDYCMSCFCPRYLTEKYKDQGTDLMGKTNRRKGGLKWKLITSTHQSTTSWWEDLGMANGIEFARMLQGTFQGKRSKDKSSDRMEGSKSKTARISSSCEDGERSKLVLVNMCCLMSSSVAFLRVLESVAGQQGRGDLAEHGESQYSRRARITFSEVIEFYKQPSFPDFKASPLFHQTISLLTASIDRSGIFLDI</sequence>